<evidence type="ECO:0000313" key="1">
    <source>
        <dbReference type="EMBL" id="UXX77694.1"/>
    </source>
</evidence>
<organism evidence="1 2">
    <name type="scientific">Reichenbachiella carrageenanivorans</name>
    <dbReference type="NCBI Taxonomy" id="2979869"/>
    <lineage>
        <taxon>Bacteria</taxon>
        <taxon>Pseudomonadati</taxon>
        <taxon>Bacteroidota</taxon>
        <taxon>Cytophagia</taxon>
        <taxon>Cytophagales</taxon>
        <taxon>Reichenbachiellaceae</taxon>
        <taxon>Reichenbachiella</taxon>
    </lineage>
</organism>
<accession>A0ABY6CVD0</accession>
<keyword evidence="2" id="KW-1185">Reference proteome</keyword>
<gene>
    <name evidence="1" type="ORF">N7E81_09970</name>
</gene>
<protein>
    <submittedName>
        <fullName evidence="1">Peptidylprolyl isomerase</fullName>
    </submittedName>
</protein>
<sequence>MRFLMTSVINNKFSNLRLSGVEGLIFMCLWVLQGCSPAQKEYFVEIDDLPVTEAEFRLYLDRNIARTYNYYYQEWGVNAHTEFWETKYGDKTPKEYIKAMALAQLVEIKSRQRLATQMGLIKEFTYDSLQHWWVQDNASRKLKKASGGIVYGPVERKFEDFYDYFYASLFNNLQEMAYEKLFTPSPAEIKAYYELNKEKWFVYIPEVEAEYLEFEFDGSKDKKQLLSQVESAEAALTNGADMRSIAAGYPRGQYRHQTFVKSDEVLGEEDVEGQLNAWALGLDTNEIKTFIGRSTIYLMHGIEKAAPKAYPYDEIERDVIWYYRKNHYQELLDSLSAQAKVVINQESFDRMKVQP</sequence>
<reference evidence="1" key="1">
    <citation type="submission" date="2022-10" db="EMBL/GenBank/DDBJ databases">
        <title>Comparative genomics and taxonomic characterization of three novel marine species of genus Reichenbachiella exhibiting antioxidant and polysaccharide degradation activities.</title>
        <authorList>
            <person name="Muhammad N."/>
            <person name="Lee Y.-J."/>
            <person name="Ko J."/>
            <person name="Kim S.-G."/>
        </authorList>
    </citation>
    <scope>NUCLEOTIDE SEQUENCE</scope>
    <source>
        <strain evidence="1">Wsw4-B4</strain>
    </source>
</reference>
<dbReference type="GO" id="GO:0016853">
    <property type="term" value="F:isomerase activity"/>
    <property type="evidence" value="ECO:0007669"/>
    <property type="project" value="UniProtKB-KW"/>
</dbReference>
<dbReference type="Proteomes" id="UP001062165">
    <property type="component" value="Chromosome"/>
</dbReference>
<dbReference type="RefSeq" id="WP_263049441.1">
    <property type="nucleotide sequence ID" value="NZ_CP106735.1"/>
</dbReference>
<dbReference type="EMBL" id="CP106735">
    <property type="protein sequence ID" value="UXX77694.1"/>
    <property type="molecule type" value="Genomic_DNA"/>
</dbReference>
<dbReference type="PROSITE" id="PS51257">
    <property type="entry name" value="PROKAR_LIPOPROTEIN"/>
    <property type="match status" value="1"/>
</dbReference>
<keyword evidence="1" id="KW-0413">Isomerase</keyword>
<proteinExistence type="predicted"/>
<name>A0ABY6CVD0_9BACT</name>
<evidence type="ECO:0000313" key="2">
    <source>
        <dbReference type="Proteomes" id="UP001062165"/>
    </source>
</evidence>